<organism evidence="2 3">
    <name type="scientific">Sorlinia euscelidii</name>
    <dbReference type="NCBI Taxonomy" id="3081148"/>
    <lineage>
        <taxon>Bacteria</taxon>
        <taxon>Pseudomonadati</taxon>
        <taxon>Pseudomonadota</taxon>
        <taxon>Alphaproteobacteria</taxon>
        <taxon>Acetobacterales</taxon>
        <taxon>Acetobacteraceae</taxon>
        <taxon>Sorlinia</taxon>
    </lineage>
</organism>
<sequence length="79" mass="8549">MKKKHFPISIFLMPVITFNILSSACFAQGDTRLNANPVEKSKKAFEFEGSAYLTGDDSPVMRSEINQPNGVAGLNAGVT</sequence>
<dbReference type="EMBL" id="JAWJZY010000001">
    <property type="protein sequence ID" value="MEE8657746.1"/>
    <property type="molecule type" value="Genomic_DNA"/>
</dbReference>
<evidence type="ECO:0000313" key="3">
    <source>
        <dbReference type="Proteomes" id="UP001312908"/>
    </source>
</evidence>
<proteinExistence type="predicted"/>
<accession>A0ABU7U115</accession>
<dbReference type="RefSeq" id="WP_394818749.1">
    <property type="nucleotide sequence ID" value="NZ_JAWJZY010000001.1"/>
</dbReference>
<dbReference type="Proteomes" id="UP001312908">
    <property type="component" value="Unassembled WGS sequence"/>
</dbReference>
<gene>
    <name evidence="2" type="ORF">DOFOFD_01790</name>
</gene>
<feature type="chain" id="PRO_5046591436" evidence="1">
    <location>
        <begin position="28"/>
        <end position="79"/>
    </location>
</feature>
<protein>
    <submittedName>
        <fullName evidence="2">Uncharacterized protein</fullName>
    </submittedName>
</protein>
<evidence type="ECO:0000313" key="2">
    <source>
        <dbReference type="EMBL" id="MEE8657746.1"/>
    </source>
</evidence>
<evidence type="ECO:0000256" key="1">
    <source>
        <dbReference type="SAM" id="SignalP"/>
    </source>
</evidence>
<feature type="signal peptide" evidence="1">
    <location>
        <begin position="1"/>
        <end position="27"/>
    </location>
</feature>
<dbReference type="PROSITE" id="PS51257">
    <property type="entry name" value="PROKAR_LIPOPROTEIN"/>
    <property type="match status" value="1"/>
</dbReference>
<comment type="caution">
    <text evidence="2">The sequence shown here is derived from an EMBL/GenBank/DDBJ whole genome shotgun (WGS) entry which is preliminary data.</text>
</comment>
<keyword evidence="3" id="KW-1185">Reference proteome</keyword>
<reference evidence="2 3" key="1">
    <citation type="submission" date="2023-10" db="EMBL/GenBank/DDBJ databases">
        <title>Sorlinia euscelidii gen. nov., sp. nov., an acetic acid bacteria isolated from the gut of Euscelidius variegatus emitter.</title>
        <authorList>
            <person name="Michoud G."/>
            <person name="Marasco R."/>
            <person name="Seferji K."/>
            <person name="Gonella E."/>
            <person name="Garuglieri E."/>
            <person name="Alma A."/>
            <person name="Mapelli F."/>
            <person name="Borin S."/>
            <person name="Daffonchio D."/>
            <person name="Crotti E."/>
        </authorList>
    </citation>
    <scope>NUCLEOTIDE SEQUENCE [LARGE SCALE GENOMIC DNA]</scope>
    <source>
        <strain evidence="2 3">EV16P</strain>
    </source>
</reference>
<name>A0ABU7U115_9PROT</name>
<keyword evidence="1" id="KW-0732">Signal</keyword>